<protein>
    <recommendedName>
        <fullName evidence="3">Alpha/beta hydrolase</fullName>
    </recommendedName>
</protein>
<dbReference type="Proteomes" id="UP000029518">
    <property type="component" value="Chromosome"/>
</dbReference>
<accession>A0A089LJ48</accession>
<name>A0A089LJ48_PAEBO</name>
<sequence>MPVARLNGTSLYYEVLRMKDMAAQLPQAQFAIIPDALNPSNLCQPETFNRLLQQFLESRATE</sequence>
<dbReference type="EMBL" id="CP009285">
    <property type="protein sequence ID" value="AIQ60135.1"/>
    <property type="molecule type" value="Genomic_DNA"/>
</dbReference>
<evidence type="ECO:0000313" key="1">
    <source>
        <dbReference type="EMBL" id="AIQ60135.1"/>
    </source>
</evidence>
<dbReference type="KEGG" id="pbd:PBOR_26690"/>
<evidence type="ECO:0008006" key="3">
    <source>
        <dbReference type="Google" id="ProtNLM"/>
    </source>
</evidence>
<evidence type="ECO:0000313" key="2">
    <source>
        <dbReference type="Proteomes" id="UP000029518"/>
    </source>
</evidence>
<dbReference type="RefSeq" id="WP_042216567.1">
    <property type="nucleotide sequence ID" value="NZ_CP009285.1"/>
</dbReference>
<dbReference type="HOGENOM" id="CLU_2899838_0_0_9"/>
<organism evidence="1 2">
    <name type="scientific">Paenibacillus borealis</name>
    <dbReference type="NCBI Taxonomy" id="160799"/>
    <lineage>
        <taxon>Bacteria</taxon>
        <taxon>Bacillati</taxon>
        <taxon>Bacillota</taxon>
        <taxon>Bacilli</taxon>
        <taxon>Bacillales</taxon>
        <taxon>Paenibacillaceae</taxon>
        <taxon>Paenibacillus</taxon>
    </lineage>
</organism>
<proteinExistence type="predicted"/>
<gene>
    <name evidence="1" type="ORF">PBOR_26690</name>
</gene>
<reference evidence="1" key="1">
    <citation type="submission" date="2014-08" db="EMBL/GenBank/DDBJ databases">
        <title>Comparative genomics of the Paenibacillus odorifer group.</title>
        <authorList>
            <person name="den Bakker H.C."/>
            <person name="Tsai Y.-C.Y.-C."/>
            <person name="Martin N."/>
            <person name="Korlach J."/>
            <person name="Wiedmann M."/>
        </authorList>
    </citation>
    <scope>NUCLEOTIDE SEQUENCE [LARGE SCALE GENOMIC DNA]</scope>
    <source>
        <strain evidence="1">DSM 13188</strain>
    </source>
</reference>
<dbReference type="AlphaFoldDB" id="A0A089LJ48"/>
<keyword evidence="2" id="KW-1185">Reference proteome</keyword>